<evidence type="ECO:0000259" key="8">
    <source>
        <dbReference type="Pfam" id="PF02229"/>
    </source>
</evidence>
<feature type="compositionally biased region" description="Low complexity" evidence="7">
    <location>
        <begin position="30"/>
        <end position="47"/>
    </location>
</feature>
<dbReference type="InterPro" id="IPR045125">
    <property type="entry name" value="Sub1/Tcp4-like"/>
</dbReference>
<dbReference type="AlphaFoldDB" id="A0A7R7XC14"/>
<feature type="region of interest" description="Disordered" evidence="7">
    <location>
        <begin position="132"/>
        <end position="172"/>
    </location>
</feature>
<evidence type="ECO:0000256" key="2">
    <source>
        <dbReference type="ARBA" id="ARBA00009001"/>
    </source>
</evidence>
<reference evidence="9" key="2">
    <citation type="submission" date="2021-02" db="EMBL/GenBank/DDBJ databases">
        <title>Aspergillus puulaauensis MK2 genome sequence.</title>
        <authorList>
            <person name="Futagami T."/>
            <person name="Mori K."/>
            <person name="Kadooka C."/>
            <person name="Tanaka T."/>
        </authorList>
    </citation>
    <scope>NUCLEOTIDE SEQUENCE</scope>
    <source>
        <strain evidence="9">MK2</strain>
    </source>
</reference>
<sequence>MTSRSRKRVSEASDNFVVDDGAPLNKKSRTNASRFSSSTGSRNSHGVSTRKEDSNGDSYWEISKMRRITISSFRGKVMVNIREYYEKDGEELPGKKGISLPIDQFSALLALLPDIETALQEKGVSIPRPDYVELGANSDGDDGEKGLTDELSGARPSRMNIEATSDEDESEE</sequence>
<comment type="similarity">
    <text evidence="2">Belongs to the transcriptional coactivator PC4 family.</text>
</comment>
<keyword evidence="4" id="KW-0238">DNA-binding</keyword>
<dbReference type="RefSeq" id="XP_041550178.1">
    <property type="nucleotide sequence ID" value="XM_041704952.1"/>
</dbReference>
<dbReference type="GO" id="GO:0060261">
    <property type="term" value="P:positive regulation of transcription initiation by RNA polymerase II"/>
    <property type="evidence" value="ECO:0007669"/>
    <property type="project" value="InterPro"/>
</dbReference>
<evidence type="ECO:0000256" key="4">
    <source>
        <dbReference type="ARBA" id="ARBA00023125"/>
    </source>
</evidence>
<dbReference type="Proteomes" id="UP000654913">
    <property type="component" value="Chromosome 1"/>
</dbReference>
<dbReference type="InterPro" id="IPR009044">
    <property type="entry name" value="ssDNA-bd_transcriptional_reg"/>
</dbReference>
<feature type="domain" description="Transcriptional coactivator p15 (PC4) C-terminal" evidence="8">
    <location>
        <begin position="60"/>
        <end position="110"/>
    </location>
</feature>
<gene>
    <name evidence="9" type="ORF">APUU_10812S</name>
</gene>
<dbReference type="GeneID" id="64967989"/>
<keyword evidence="6" id="KW-0539">Nucleus</keyword>
<accession>A0A7R7XC14</accession>
<evidence type="ECO:0000313" key="9">
    <source>
        <dbReference type="EMBL" id="BCS17984.1"/>
    </source>
</evidence>
<evidence type="ECO:0000256" key="1">
    <source>
        <dbReference type="ARBA" id="ARBA00004123"/>
    </source>
</evidence>
<name>A0A7R7XC14_9EURO</name>
<dbReference type="OrthoDB" id="2505440at2759"/>
<evidence type="ECO:0000256" key="5">
    <source>
        <dbReference type="ARBA" id="ARBA00023163"/>
    </source>
</evidence>
<comment type="subcellular location">
    <subcellularLocation>
        <location evidence="1">Nucleus</location>
    </subcellularLocation>
</comment>
<dbReference type="SUPFAM" id="SSF54447">
    <property type="entry name" value="ssDNA-binding transcriptional regulator domain"/>
    <property type="match status" value="1"/>
</dbReference>
<dbReference type="InterPro" id="IPR003173">
    <property type="entry name" value="PC4_C"/>
</dbReference>
<dbReference type="GO" id="GO:0005634">
    <property type="term" value="C:nucleus"/>
    <property type="evidence" value="ECO:0007669"/>
    <property type="project" value="UniProtKB-SubCell"/>
</dbReference>
<evidence type="ECO:0000256" key="3">
    <source>
        <dbReference type="ARBA" id="ARBA00023015"/>
    </source>
</evidence>
<keyword evidence="3" id="KW-0805">Transcription regulation</keyword>
<reference evidence="9" key="1">
    <citation type="submission" date="2021-01" db="EMBL/GenBank/DDBJ databases">
        <authorList>
            <consortium name="Aspergillus puulaauensis MK2 genome sequencing consortium"/>
            <person name="Kazuki M."/>
            <person name="Futagami T."/>
        </authorList>
    </citation>
    <scope>NUCLEOTIDE SEQUENCE</scope>
    <source>
        <strain evidence="9">MK2</strain>
    </source>
</reference>
<dbReference type="FunFam" id="2.30.31.10:FF:000006">
    <property type="entry name" value="Putative RNA polymerase II transcriptional coactivator"/>
    <property type="match status" value="1"/>
</dbReference>
<dbReference type="EMBL" id="AP024443">
    <property type="protein sequence ID" value="BCS17984.1"/>
    <property type="molecule type" value="Genomic_DNA"/>
</dbReference>
<evidence type="ECO:0000256" key="7">
    <source>
        <dbReference type="SAM" id="MobiDB-lite"/>
    </source>
</evidence>
<dbReference type="KEGG" id="apuu:APUU_10812S"/>
<dbReference type="GO" id="GO:0003677">
    <property type="term" value="F:DNA binding"/>
    <property type="evidence" value="ECO:0007669"/>
    <property type="project" value="UniProtKB-KW"/>
</dbReference>
<keyword evidence="5" id="KW-0804">Transcription</keyword>
<organism evidence="9 10">
    <name type="scientific">Aspergillus puulaauensis</name>
    <dbReference type="NCBI Taxonomy" id="1220207"/>
    <lineage>
        <taxon>Eukaryota</taxon>
        <taxon>Fungi</taxon>
        <taxon>Dikarya</taxon>
        <taxon>Ascomycota</taxon>
        <taxon>Pezizomycotina</taxon>
        <taxon>Eurotiomycetes</taxon>
        <taxon>Eurotiomycetidae</taxon>
        <taxon>Eurotiales</taxon>
        <taxon>Aspergillaceae</taxon>
        <taxon>Aspergillus</taxon>
    </lineage>
</organism>
<dbReference type="GO" id="GO:0003713">
    <property type="term" value="F:transcription coactivator activity"/>
    <property type="evidence" value="ECO:0007669"/>
    <property type="project" value="InterPro"/>
</dbReference>
<proteinExistence type="inferred from homology"/>
<evidence type="ECO:0000256" key="6">
    <source>
        <dbReference type="ARBA" id="ARBA00023242"/>
    </source>
</evidence>
<feature type="region of interest" description="Disordered" evidence="7">
    <location>
        <begin position="1"/>
        <end position="56"/>
    </location>
</feature>
<protein>
    <recommendedName>
        <fullName evidence="8">Transcriptional coactivator p15 (PC4) C-terminal domain-containing protein</fullName>
    </recommendedName>
</protein>
<keyword evidence="10" id="KW-1185">Reference proteome</keyword>
<dbReference type="Gene3D" id="2.30.31.10">
    <property type="entry name" value="Transcriptional Coactivator Pc4, Chain A"/>
    <property type="match status" value="1"/>
</dbReference>
<dbReference type="Pfam" id="PF02229">
    <property type="entry name" value="PC4"/>
    <property type="match status" value="1"/>
</dbReference>
<dbReference type="PANTHER" id="PTHR13215">
    <property type="entry name" value="RNA POLYMERASE II TRANSCRIPTIONAL COACTIVATOR"/>
    <property type="match status" value="1"/>
</dbReference>
<evidence type="ECO:0000313" key="10">
    <source>
        <dbReference type="Proteomes" id="UP000654913"/>
    </source>
</evidence>